<dbReference type="EMBL" id="UINC01093116">
    <property type="protein sequence ID" value="SVC47278.1"/>
    <property type="molecule type" value="Genomic_DNA"/>
</dbReference>
<dbReference type="AlphaFoldDB" id="A0A382MFH6"/>
<feature type="non-terminal residue" evidence="1">
    <location>
        <position position="30"/>
    </location>
</feature>
<accession>A0A382MFH6</accession>
<evidence type="ECO:0000313" key="1">
    <source>
        <dbReference type="EMBL" id="SVC47278.1"/>
    </source>
</evidence>
<proteinExistence type="predicted"/>
<gene>
    <name evidence="1" type="ORF">METZ01_LOCUS300132</name>
</gene>
<name>A0A382MFH6_9ZZZZ</name>
<protein>
    <submittedName>
        <fullName evidence="1">Uncharacterized protein</fullName>
    </submittedName>
</protein>
<organism evidence="1">
    <name type="scientific">marine metagenome</name>
    <dbReference type="NCBI Taxonomy" id="408172"/>
    <lineage>
        <taxon>unclassified sequences</taxon>
        <taxon>metagenomes</taxon>
        <taxon>ecological metagenomes</taxon>
    </lineage>
</organism>
<sequence length="30" mass="3295">MHTMSASTPSPLSAIRLDRRRQLIVATVSV</sequence>
<reference evidence="1" key="1">
    <citation type="submission" date="2018-05" db="EMBL/GenBank/DDBJ databases">
        <authorList>
            <person name="Lanie J.A."/>
            <person name="Ng W.-L."/>
            <person name="Kazmierczak K.M."/>
            <person name="Andrzejewski T.M."/>
            <person name="Davidsen T.M."/>
            <person name="Wayne K.J."/>
            <person name="Tettelin H."/>
            <person name="Glass J.I."/>
            <person name="Rusch D."/>
            <person name="Podicherti R."/>
            <person name="Tsui H.-C.T."/>
            <person name="Winkler M.E."/>
        </authorList>
    </citation>
    <scope>NUCLEOTIDE SEQUENCE</scope>
</reference>